<dbReference type="EMBL" id="SRSC01000001">
    <property type="protein sequence ID" value="TGU74503.1"/>
    <property type="molecule type" value="Genomic_DNA"/>
</dbReference>
<dbReference type="InterPro" id="IPR027417">
    <property type="entry name" value="P-loop_NTPase"/>
</dbReference>
<keyword evidence="6 11" id="KW-0547">Nucleotide-binding</keyword>
<dbReference type="GO" id="GO:0003887">
    <property type="term" value="F:DNA-directed DNA polymerase activity"/>
    <property type="evidence" value="ECO:0007669"/>
    <property type="project" value="UniProtKB-KW"/>
</dbReference>
<dbReference type="InterPro" id="IPR050238">
    <property type="entry name" value="DNA_Rep/Repair_Clamp_Loader"/>
</dbReference>
<evidence type="ECO:0000256" key="2">
    <source>
        <dbReference type="ARBA" id="ARBA00022679"/>
    </source>
</evidence>
<evidence type="ECO:0000256" key="12">
    <source>
        <dbReference type="SAM" id="MobiDB-lite"/>
    </source>
</evidence>
<dbReference type="EC" id="2.7.7.7" evidence="11"/>
<evidence type="ECO:0000256" key="9">
    <source>
        <dbReference type="ARBA" id="ARBA00022932"/>
    </source>
</evidence>
<dbReference type="FunFam" id="1.10.8.60:FF:000013">
    <property type="entry name" value="DNA polymerase III subunit gamma/tau"/>
    <property type="match status" value="1"/>
</dbReference>
<accession>A0A4S1CLQ1</accession>
<evidence type="ECO:0000256" key="8">
    <source>
        <dbReference type="ARBA" id="ARBA00022840"/>
    </source>
</evidence>
<keyword evidence="4 11" id="KW-0235">DNA replication</keyword>
<dbReference type="GO" id="GO:0046872">
    <property type="term" value="F:metal ion binding"/>
    <property type="evidence" value="ECO:0007669"/>
    <property type="project" value="UniProtKB-KW"/>
</dbReference>
<dbReference type="Pfam" id="PF12169">
    <property type="entry name" value="DNA_pol3_gamma3"/>
    <property type="match status" value="1"/>
</dbReference>
<keyword evidence="3 11" id="KW-0548">Nucleotidyltransferase</keyword>
<sequence length="591" mass="63566">MSYLVLARKWRPQTFSDLVGQEHVSQTLKNAIDGGRVAHAFLFTGARGVGKTSSARILAKALNCESGLTVEPCNSCATCLEITDGNSVDVFEIDGASNTGVDDIRELRDNIKYLPSRSRYKIFIIDEVHMLTTNAFNALLKTLEEPPPHVKFIFATTEPHKVPITILSRCQRFDFKRIALPRIVSRLRYIVDQEGVQISDEALAVVARKGDGSMRDSLSTLDQVLAFCGDSVTDADVAALLGVVDRRLIMDGCRAVLDSDVKGALEIVAQVDSFGYSMRQFCHELINQFRNIAILKAVGEPGELLELSDAELAELRGFGEKSAQQDLQRHLSILLKSEAEMAHAGFPRLILEMALMKMAALAPAIPVQELLRRLDTLEQGGPVPQRVEAARPSAPAARPASQHAAPARPAAAPVAAASAPPSHASHNSHASHSASPAPVPPAAAAASFAGAATADLWSGFVRAVKAKKPMLGGALEEVYPVRVSEGHLEIGCLQGSFQLTRLQDPDQVNELKGLAQAHFGVPTQIKVVALSAPPSDAAPTLSEKKSLEDAERKATLRREAEAHPLVAAAVEMFDGEIAEVQELPRKEVAKS</sequence>
<keyword evidence="5" id="KW-0479">Metal-binding</keyword>
<dbReference type="GO" id="GO:0003677">
    <property type="term" value="F:DNA binding"/>
    <property type="evidence" value="ECO:0007669"/>
    <property type="project" value="InterPro"/>
</dbReference>
<keyword evidence="9 11" id="KW-0239">DNA-directed DNA polymerase</keyword>
<dbReference type="Gene3D" id="1.10.8.60">
    <property type="match status" value="1"/>
</dbReference>
<dbReference type="NCBIfam" id="NF004046">
    <property type="entry name" value="PRK05563.1"/>
    <property type="match status" value="1"/>
</dbReference>
<comment type="subunit">
    <text evidence="11">DNA polymerase III contains a core (composed of alpha, epsilon and theta chains) that associates with a tau subunit. This core dimerizes to form the POLIII' complex. PolIII' associates with the gamma complex (composed of gamma, delta, delta', psi and chi chains) and with the beta chain to form the complete DNA polymerase III complex.</text>
</comment>
<dbReference type="InterPro" id="IPR045085">
    <property type="entry name" value="HLD_clamp_pol_III_gamma_tau"/>
</dbReference>
<evidence type="ECO:0000256" key="4">
    <source>
        <dbReference type="ARBA" id="ARBA00022705"/>
    </source>
</evidence>
<evidence type="ECO:0000256" key="11">
    <source>
        <dbReference type="RuleBase" id="RU364063"/>
    </source>
</evidence>
<feature type="domain" description="AAA+ ATPase" evidence="13">
    <location>
        <begin position="37"/>
        <end position="179"/>
    </location>
</feature>
<dbReference type="FunFam" id="3.40.50.300:FF:000014">
    <property type="entry name" value="DNA polymerase III subunit gamma/tau"/>
    <property type="match status" value="1"/>
</dbReference>
<keyword evidence="2 11" id="KW-0808">Transferase</keyword>
<comment type="similarity">
    <text evidence="1 11">Belongs to the DnaX/STICHEL family.</text>
</comment>
<dbReference type="SUPFAM" id="SSF52540">
    <property type="entry name" value="P-loop containing nucleoside triphosphate hydrolases"/>
    <property type="match status" value="1"/>
</dbReference>
<name>A0A4S1CLQ1_9BACT</name>
<gene>
    <name evidence="11 14" type="primary">dnaX</name>
    <name evidence="14" type="ORF">E4633_03300</name>
</gene>
<dbReference type="Gene3D" id="1.20.272.10">
    <property type="match status" value="1"/>
</dbReference>
<keyword evidence="7" id="KW-0862">Zinc</keyword>
<evidence type="ECO:0000256" key="1">
    <source>
        <dbReference type="ARBA" id="ARBA00006360"/>
    </source>
</evidence>
<evidence type="ECO:0000256" key="7">
    <source>
        <dbReference type="ARBA" id="ARBA00022833"/>
    </source>
</evidence>
<organism evidence="14 15">
    <name type="scientific">Geomonas terrae</name>
    <dbReference type="NCBI Taxonomy" id="2562681"/>
    <lineage>
        <taxon>Bacteria</taxon>
        <taxon>Pseudomonadati</taxon>
        <taxon>Thermodesulfobacteriota</taxon>
        <taxon>Desulfuromonadia</taxon>
        <taxon>Geobacterales</taxon>
        <taxon>Geobacteraceae</taxon>
        <taxon>Geomonas</taxon>
    </lineage>
</organism>
<evidence type="ECO:0000256" key="5">
    <source>
        <dbReference type="ARBA" id="ARBA00022723"/>
    </source>
</evidence>
<dbReference type="GO" id="GO:0005524">
    <property type="term" value="F:ATP binding"/>
    <property type="evidence" value="ECO:0007669"/>
    <property type="project" value="UniProtKB-KW"/>
</dbReference>
<dbReference type="NCBIfam" id="TIGR02397">
    <property type="entry name" value="dnaX_nterm"/>
    <property type="match status" value="1"/>
</dbReference>
<dbReference type="PANTHER" id="PTHR11669">
    <property type="entry name" value="REPLICATION FACTOR C / DNA POLYMERASE III GAMMA-TAU SUBUNIT"/>
    <property type="match status" value="1"/>
</dbReference>
<dbReference type="InterPro" id="IPR008921">
    <property type="entry name" value="DNA_pol3_clamp-load_cplx_C"/>
</dbReference>
<dbReference type="Gene3D" id="3.40.50.300">
    <property type="entry name" value="P-loop containing nucleotide triphosphate hydrolases"/>
    <property type="match status" value="1"/>
</dbReference>
<dbReference type="RefSeq" id="WP_135868833.1">
    <property type="nucleotide sequence ID" value="NZ_SRSC01000001.1"/>
</dbReference>
<dbReference type="NCBIfam" id="NF011526">
    <property type="entry name" value="PRK14965.1"/>
    <property type="match status" value="1"/>
</dbReference>
<evidence type="ECO:0000256" key="3">
    <source>
        <dbReference type="ARBA" id="ARBA00022695"/>
    </source>
</evidence>
<dbReference type="GO" id="GO:0009360">
    <property type="term" value="C:DNA polymerase III complex"/>
    <property type="evidence" value="ECO:0007669"/>
    <property type="project" value="InterPro"/>
</dbReference>
<comment type="function">
    <text evidence="11">DNA polymerase III is a complex, multichain enzyme responsible for most of the replicative synthesis in bacteria. This DNA polymerase also exhibits 3' to 5' exonuclease activity.</text>
</comment>
<dbReference type="SMART" id="SM00382">
    <property type="entry name" value="AAA"/>
    <property type="match status" value="1"/>
</dbReference>
<evidence type="ECO:0000259" key="13">
    <source>
        <dbReference type="SMART" id="SM00382"/>
    </source>
</evidence>
<dbReference type="InterPro" id="IPR003593">
    <property type="entry name" value="AAA+_ATPase"/>
</dbReference>
<evidence type="ECO:0000256" key="10">
    <source>
        <dbReference type="ARBA" id="ARBA00049244"/>
    </source>
</evidence>
<dbReference type="PANTHER" id="PTHR11669:SF0">
    <property type="entry name" value="PROTEIN STICHEL-LIKE 2"/>
    <property type="match status" value="1"/>
</dbReference>
<reference evidence="14 15" key="1">
    <citation type="submission" date="2019-04" db="EMBL/GenBank/DDBJ databases">
        <title>Geobacter oryzae sp. nov., ferric-reducing bacteria isolated from paddy soil.</title>
        <authorList>
            <person name="Xu Z."/>
            <person name="Masuda Y."/>
            <person name="Itoh H."/>
            <person name="Senoo K."/>
        </authorList>
    </citation>
    <scope>NUCLEOTIDE SEQUENCE [LARGE SCALE GENOMIC DNA]</scope>
    <source>
        <strain evidence="14 15">Red111</strain>
    </source>
</reference>
<comment type="catalytic activity">
    <reaction evidence="10 11">
        <text>DNA(n) + a 2'-deoxyribonucleoside 5'-triphosphate = DNA(n+1) + diphosphate</text>
        <dbReference type="Rhea" id="RHEA:22508"/>
        <dbReference type="Rhea" id="RHEA-COMP:17339"/>
        <dbReference type="Rhea" id="RHEA-COMP:17340"/>
        <dbReference type="ChEBI" id="CHEBI:33019"/>
        <dbReference type="ChEBI" id="CHEBI:61560"/>
        <dbReference type="ChEBI" id="CHEBI:173112"/>
        <dbReference type="EC" id="2.7.7.7"/>
    </reaction>
</comment>
<evidence type="ECO:0000313" key="15">
    <source>
        <dbReference type="Proteomes" id="UP000306416"/>
    </source>
</evidence>
<proteinExistence type="inferred from homology"/>
<protein>
    <recommendedName>
        <fullName evidence="11">DNA polymerase III subunit gamma/tau</fullName>
        <ecNumber evidence="11">2.7.7.7</ecNumber>
    </recommendedName>
</protein>
<dbReference type="GO" id="GO:0006261">
    <property type="term" value="P:DNA-templated DNA replication"/>
    <property type="evidence" value="ECO:0007669"/>
    <property type="project" value="TreeGrafter"/>
</dbReference>
<dbReference type="InterPro" id="IPR012763">
    <property type="entry name" value="DNA_pol_III_sug/sutau_N"/>
</dbReference>
<dbReference type="Proteomes" id="UP000306416">
    <property type="component" value="Unassembled WGS sequence"/>
</dbReference>
<keyword evidence="15" id="KW-1185">Reference proteome</keyword>
<dbReference type="InterPro" id="IPR022754">
    <property type="entry name" value="DNA_pol_III_gamma-3"/>
</dbReference>
<dbReference type="CDD" id="cd18137">
    <property type="entry name" value="HLD_clamp_pol_III_gamma_tau"/>
    <property type="match status" value="1"/>
</dbReference>
<evidence type="ECO:0000256" key="6">
    <source>
        <dbReference type="ARBA" id="ARBA00022741"/>
    </source>
</evidence>
<comment type="caution">
    <text evidence="14">The sequence shown here is derived from an EMBL/GenBank/DDBJ whole genome shotgun (WGS) entry which is preliminary data.</text>
</comment>
<dbReference type="CDD" id="cd00009">
    <property type="entry name" value="AAA"/>
    <property type="match status" value="1"/>
</dbReference>
<evidence type="ECO:0000313" key="14">
    <source>
        <dbReference type="EMBL" id="TGU74503.1"/>
    </source>
</evidence>
<feature type="compositionally biased region" description="Low complexity" evidence="12">
    <location>
        <begin position="390"/>
        <end position="441"/>
    </location>
</feature>
<dbReference type="SUPFAM" id="SSF48019">
    <property type="entry name" value="post-AAA+ oligomerization domain-like"/>
    <property type="match status" value="1"/>
</dbReference>
<dbReference type="Pfam" id="PF22608">
    <property type="entry name" value="DNAX_ATPase_lid"/>
    <property type="match status" value="1"/>
</dbReference>
<dbReference type="Pfam" id="PF13177">
    <property type="entry name" value="DNA_pol3_delta2"/>
    <property type="match status" value="1"/>
</dbReference>
<dbReference type="PRINTS" id="PR00300">
    <property type="entry name" value="CLPPROTEASEA"/>
</dbReference>
<feature type="region of interest" description="Disordered" evidence="12">
    <location>
        <begin position="385"/>
        <end position="441"/>
    </location>
</feature>
<dbReference type="AlphaFoldDB" id="A0A4S1CLQ1"/>
<keyword evidence="8 11" id="KW-0067">ATP-binding</keyword>
<dbReference type="InterPro" id="IPR001270">
    <property type="entry name" value="ClpA/B"/>
</dbReference>